<proteinExistence type="predicted"/>
<comment type="caution">
    <text evidence="1">The sequence shown here is derived from an EMBL/GenBank/DDBJ whole genome shotgun (WGS) entry which is preliminary data.</text>
</comment>
<evidence type="ECO:0000313" key="2">
    <source>
        <dbReference type="Proteomes" id="UP001165064"/>
    </source>
</evidence>
<evidence type="ECO:0000313" key="1">
    <source>
        <dbReference type="EMBL" id="GMF06449.1"/>
    </source>
</evidence>
<name>A0ACB5UBK3_AMBMO</name>
<keyword evidence="2" id="KW-1185">Reference proteome</keyword>
<organism evidence="1 2">
    <name type="scientific">Ambrosiozyma monospora</name>
    <name type="common">Yeast</name>
    <name type="synonym">Endomycopsis monosporus</name>
    <dbReference type="NCBI Taxonomy" id="43982"/>
    <lineage>
        <taxon>Eukaryota</taxon>
        <taxon>Fungi</taxon>
        <taxon>Dikarya</taxon>
        <taxon>Ascomycota</taxon>
        <taxon>Saccharomycotina</taxon>
        <taxon>Pichiomycetes</taxon>
        <taxon>Pichiales</taxon>
        <taxon>Pichiaceae</taxon>
        <taxon>Ambrosiozyma</taxon>
    </lineage>
</organism>
<dbReference type="Proteomes" id="UP001165064">
    <property type="component" value="Unassembled WGS sequence"/>
</dbReference>
<reference evidence="1" key="1">
    <citation type="submission" date="2023-04" db="EMBL/GenBank/DDBJ databases">
        <title>Ambrosiozyma monospora NBRC 10751.</title>
        <authorList>
            <person name="Ichikawa N."/>
            <person name="Sato H."/>
            <person name="Tonouchi N."/>
        </authorList>
    </citation>
    <scope>NUCLEOTIDE SEQUENCE</scope>
    <source>
        <strain evidence="1">NBRC 10751</strain>
    </source>
</reference>
<sequence>MLISGSKLLSGQGKAIVTAVGVNSMHGKIMVSLSHEPEVTPLQARLDNLADGISKYGILIAIVLFFVLFFKFCADLTGRYEHIPSSEKGSKFMNILITAITIVVVAIPEGLPLAVTLALAFATTRMTKDGNLVRVLKSCETMGGATAVCSDKTGTLTENRMKVVKEN</sequence>
<protein>
    <submittedName>
        <fullName evidence="1">Unnamed protein product</fullName>
    </submittedName>
</protein>
<accession>A0ACB5UBK3</accession>
<gene>
    <name evidence="1" type="ORF">Amon02_001270000</name>
</gene>
<dbReference type="EMBL" id="BSXS01015181">
    <property type="protein sequence ID" value="GMF06449.1"/>
    <property type="molecule type" value="Genomic_DNA"/>
</dbReference>